<feature type="compositionally biased region" description="Basic and acidic residues" evidence="11">
    <location>
        <begin position="1850"/>
        <end position="1860"/>
    </location>
</feature>
<feature type="compositionally biased region" description="Low complexity" evidence="11">
    <location>
        <begin position="1789"/>
        <end position="1800"/>
    </location>
</feature>
<keyword evidence="6 10" id="KW-0067">ATP-binding</keyword>
<dbReference type="Pfam" id="PF12796">
    <property type="entry name" value="Ank_2"/>
    <property type="match status" value="1"/>
</dbReference>
<keyword evidence="5" id="KW-0418">Kinase</keyword>
<feature type="binding site" evidence="10">
    <location>
        <position position="598"/>
    </location>
    <ligand>
        <name>ATP</name>
        <dbReference type="ChEBI" id="CHEBI:30616"/>
    </ligand>
</feature>
<dbReference type="FunFam" id="1.25.10.10:FF:000176">
    <property type="entry name" value="Cell division control protein"/>
    <property type="match status" value="1"/>
</dbReference>
<organism evidence="13 14">
    <name type="scientific">Xylaria flabelliformis</name>
    <dbReference type="NCBI Taxonomy" id="2512241"/>
    <lineage>
        <taxon>Eukaryota</taxon>
        <taxon>Fungi</taxon>
        <taxon>Dikarya</taxon>
        <taxon>Ascomycota</taxon>
        <taxon>Pezizomycotina</taxon>
        <taxon>Sordariomycetes</taxon>
        <taxon>Xylariomycetidae</taxon>
        <taxon>Xylariales</taxon>
        <taxon>Xylariaceae</taxon>
        <taxon>Xylaria</taxon>
    </lineage>
</organism>
<dbReference type="GO" id="GO:0004674">
    <property type="term" value="F:protein serine/threonine kinase activity"/>
    <property type="evidence" value="ECO:0007669"/>
    <property type="project" value="UniProtKB-KW"/>
</dbReference>
<evidence type="ECO:0000256" key="8">
    <source>
        <dbReference type="ARBA" id="ARBA00048679"/>
    </source>
</evidence>
<dbReference type="PROSITE" id="PS00108">
    <property type="entry name" value="PROTEIN_KINASE_ST"/>
    <property type="match status" value="1"/>
</dbReference>
<protein>
    <recommendedName>
        <fullName evidence="1">non-specific serine/threonine protein kinase</fullName>
        <ecNumber evidence="1">2.7.11.1</ecNumber>
    </recommendedName>
</protein>
<feature type="region of interest" description="Disordered" evidence="11">
    <location>
        <begin position="1076"/>
        <end position="1162"/>
    </location>
</feature>
<feature type="compositionally biased region" description="Basic and acidic residues" evidence="11">
    <location>
        <begin position="997"/>
        <end position="1006"/>
    </location>
</feature>
<dbReference type="InterPro" id="IPR053235">
    <property type="entry name" value="Ser_Thr_kinase"/>
</dbReference>
<dbReference type="InterPro" id="IPR016024">
    <property type="entry name" value="ARM-type_fold"/>
</dbReference>
<gene>
    <name evidence="13" type="ORF">FHL15_005640</name>
</gene>
<feature type="compositionally biased region" description="Polar residues" evidence="11">
    <location>
        <begin position="1808"/>
        <end position="1825"/>
    </location>
</feature>
<dbReference type="GO" id="GO:0005737">
    <property type="term" value="C:cytoplasm"/>
    <property type="evidence" value="ECO:0007669"/>
    <property type="project" value="TreeGrafter"/>
</dbReference>
<comment type="catalytic activity">
    <reaction evidence="8">
        <text>L-seryl-[protein] + ATP = O-phospho-L-seryl-[protein] + ADP + H(+)</text>
        <dbReference type="Rhea" id="RHEA:17989"/>
        <dbReference type="Rhea" id="RHEA-COMP:9863"/>
        <dbReference type="Rhea" id="RHEA-COMP:11604"/>
        <dbReference type="ChEBI" id="CHEBI:15378"/>
        <dbReference type="ChEBI" id="CHEBI:29999"/>
        <dbReference type="ChEBI" id="CHEBI:30616"/>
        <dbReference type="ChEBI" id="CHEBI:83421"/>
        <dbReference type="ChEBI" id="CHEBI:456216"/>
        <dbReference type="EC" id="2.7.11.1"/>
    </reaction>
</comment>
<keyword evidence="9" id="KW-0040">ANK repeat</keyword>
<dbReference type="PROSITE" id="PS50297">
    <property type="entry name" value="ANK_REP_REGION"/>
    <property type="match status" value="2"/>
</dbReference>
<feature type="compositionally biased region" description="Polar residues" evidence="11">
    <location>
        <begin position="1010"/>
        <end position="1021"/>
    </location>
</feature>
<dbReference type="InterPro" id="IPR017441">
    <property type="entry name" value="Protein_kinase_ATP_BS"/>
</dbReference>
<evidence type="ECO:0000256" key="4">
    <source>
        <dbReference type="ARBA" id="ARBA00022741"/>
    </source>
</evidence>
<dbReference type="Pfam" id="PF00023">
    <property type="entry name" value="Ank"/>
    <property type="match status" value="1"/>
</dbReference>
<feature type="region of interest" description="Disordered" evidence="11">
    <location>
        <begin position="847"/>
        <end position="872"/>
    </location>
</feature>
<dbReference type="PANTHER" id="PTHR24361:SF433">
    <property type="entry name" value="PROTEIN KINASE DOMAIN-CONTAINING PROTEIN"/>
    <property type="match status" value="1"/>
</dbReference>
<dbReference type="EC" id="2.7.11.1" evidence="1"/>
<dbReference type="OrthoDB" id="8693905at2759"/>
<evidence type="ECO:0000256" key="3">
    <source>
        <dbReference type="ARBA" id="ARBA00022679"/>
    </source>
</evidence>
<keyword evidence="4 10" id="KW-0547">Nucleotide-binding</keyword>
<feature type="compositionally biased region" description="Basic and acidic residues" evidence="11">
    <location>
        <begin position="1740"/>
        <end position="1751"/>
    </location>
</feature>
<keyword evidence="2" id="KW-0723">Serine/threonine-protein kinase</keyword>
<comment type="catalytic activity">
    <reaction evidence="7">
        <text>L-threonyl-[protein] + ATP = O-phospho-L-threonyl-[protein] + ADP + H(+)</text>
        <dbReference type="Rhea" id="RHEA:46608"/>
        <dbReference type="Rhea" id="RHEA-COMP:11060"/>
        <dbReference type="Rhea" id="RHEA-COMP:11605"/>
        <dbReference type="ChEBI" id="CHEBI:15378"/>
        <dbReference type="ChEBI" id="CHEBI:30013"/>
        <dbReference type="ChEBI" id="CHEBI:30616"/>
        <dbReference type="ChEBI" id="CHEBI:61977"/>
        <dbReference type="ChEBI" id="CHEBI:456216"/>
        <dbReference type="EC" id="2.7.11.1"/>
    </reaction>
</comment>
<evidence type="ECO:0000256" key="10">
    <source>
        <dbReference type="PROSITE-ProRule" id="PRU10141"/>
    </source>
</evidence>
<dbReference type="STRING" id="2512241.A0A553HZL0"/>
<dbReference type="PROSITE" id="PS00107">
    <property type="entry name" value="PROTEIN_KINASE_ATP"/>
    <property type="match status" value="1"/>
</dbReference>
<feature type="compositionally biased region" description="Basic and acidic residues" evidence="11">
    <location>
        <begin position="1147"/>
        <end position="1158"/>
    </location>
</feature>
<dbReference type="SUPFAM" id="SSF48403">
    <property type="entry name" value="Ankyrin repeat"/>
    <property type="match status" value="1"/>
</dbReference>
<dbReference type="PROSITE" id="PS50011">
    <property type="entry name" value="PROTEIN_KINASE_DOM"/>
    <property type="match status" value="1"/>
</dbReference>
<proteinExistence type="predicted"/>
<dbReference type="PROSITE" id="PS50088">
    <property type="entry name" value="ANK_REPEAT"/>
    <property type="match status" value="2"/>
</dbReference>
<dbReference type="GO" id="GO:0005524">
    <property type="term" value="F:ATP binding"/>
    <property type="evidence" value="ECO:0007669"/>
    <property type="project" value="UniProtKB-UniRule"/>
</dbReference>
<feature type="compositionally biased region" description="Polar residues" evidence="11">
    <location>
        <begin position="1706"/>
        <end position="1719"/>
    </location>
</feature>
<feature type="compositionally biased region" description="Polar residues" evidence="11">
    <location>
        <begin position="847"/>
        <end position="869"/>
    </location>
</feature>
<name>A0A553HZL0_9PEZI</name>
<evidence type="ECO:0000313" key="14">
    <source>
        <dbReference type="Proteomes" id="UP000319160"/>
    </source>
</evidence>
<dbReference type="InterPro" id="IPR011989">
    <property type="entry name" value="ARM-like"/>
</dbReference>
<feature type="repeat" description="ANK" evidence="9">
    <location>
        <begin position="364"/>
        <end position="396"/>
    </location>
</feature>
<evidence type="ECO:0000256" key="6">
    <source>
        <dbReference type="ARBA" id="ARBA00022840"/>
    </source>
</evidence>
<feature type="compositionally biased region" description="Basic and acidic residues" evidence="11">
    <location>
        <begin position="540"/>
        <end position="563"/>
    </location>
</feature>
<evidence type="ECO:0000256" key="5">
    <source>
        <dbReference type="ARBA" id="ARBA00022777"/>
    </source>
</evidence>
<feature type="compositionally biased region" description="Polar residues" evidence="11">
    <location>
        <begin position="1085"/>
        <end position="1097"/>
    </location>
</feature>
<feature type="repeat" description="ANK" evidence="9">
    <location>
        <begin position="332"/>
        <end position="364"/>
    </location>
</feature>
<dbReference type="SMART" id="SM00220">
    <property type="entry name" value="S_TKc"/>
    <property type="match status" value="1"/>
</dbReference>
<dbReference type="InterPro" id="IPR011009">
    <property type="entry name" value="Kinase-like_dom_sf"/>
</dbReference>
<feature type="domain" description="Protein kinase" evidence="12">
    <location>
        <begin position="569"/>
        <end position="811"/>
    </location>
</feature>
<keyword evidence="3" id="KW-0808">Transferase</keyword>
<evidence type="ECO:0000256" key="2">
    <source>
        <dbReference type="ARBA" id="ARBA00022527"/>
    </source>
</evidence>
<dbReference type="PANTHER" id="PTHR24361">
    <property type="entry name" value="MITOGEN-ACTIVATED KINASE KINASE KINASE"/>
    <property type="match status" value="1"/>
</dbReference>
<feature type="region of interest" description="Disordered" evidence="11">
    <location>
        <begin position="485"/>
        <end position="563"/>
    </location>
</feature>
<dbReference type="InterPro" id="IPR000719">
    <property type="entry name" value="Prot_kinase_dom"/>
</dbReference>
<keyword evidence="14" id="KW-1185">Reference proteome</keyword>
<reference evidence="14" key="1">
    <citation type="submission" date="2019-06" db="EMBL/GenBank/DDBJ databases">
        <title>Draft genome sequence of the griseofulvin-producing fungus Xylaria cubensis strain G536.</title>
        <authorList>
            <person name="Mead M.E."/>
            <person name="Raja H.A."/>
            <person name="Steenwyk J.L."/>
            <person name="Knowles S.L."/>
            <person name="Oberlies N.H."/>
            <person name="Rokas A."/>
        </authorList>
    </citation>
    <scope>NUCLEOTIDE SEQUENCE [LARGE SCALE GENOMIC DNA]</scope>
    <source>
        <strain evidence="14">G536</strain>
    </source>
</reference>
<feature type="region of interest" description="Disordered" evidence="11">
    <location>
        <begin position="1671"/>
        <end position="1720"/>
    </location>
</feature>
<feature type="region of interest" description="Disordered" evidence="11">
    <location>
        <begin position="1740"/>
        <end position="1860"/>
    </location>
</feature>
<feature type="compositionally biased region" description="Polar residues" evidence="11">
    <location>
        <begin position="1767"/>
        <end position="1776"/>
    </location>
</feature>
<accession>A0A553HZL0</accession>
<dbReference type="SUPFAM" id="SSF48371">
    <property type="entry name" value="ARM repeat"/>
    <property type="match status" value="1"/>
</dbReference>
<evidence type="ECO:0000313" key="13">
    <source>
        <dbReference type="EMBL" id="TRX93365.1"/>
    </source>
</evidence>
<dbReference type="SUPFAM" id="SSF56112">
    <property type="entry name" value="Protein kinase-like (PK-like)"/>
    <property type="match status" value="1"/>
</dbReference>
<feature type="compositionally biased region" description="Low complexity" evidence="11">
    <location>
        <begin position="1826"/>
        <end position="1842"/>
    </location>
</feature>
<evidence type="ECO:0000256" key="11">
    <source>
        <dbReference type="SAM" id="MobiDB-lite"/>
    </source>
</evidence>
<dbReference type="Gene3D" id="1.10.510.10">
    <property type="entry name" value="Transferase(Phosphotransferase) domain 1"/>
    <property type="match status" value="1"/>
</dbReference>
<sequence>MQIFDLPTELAQLAFDHIVRSRSIRRVIRIRIVNRQFKAYIDDSIFRLGLFRDLDLWITNTIDREIRNRRVHQASISYICSYISYRALRDHSTISLLGRVRQAAKTLCENDGNTGTEAITACTNSLILLVLEYMDLYSMLKEPEIVSLTSFDNLEADIYVAAIYLGKKSYVERLLAVAGRPGVCSTIFGSDFHAAAMRGNLDIIKLLLSCIAEYRQKGVLSESQQHELLWCASRYGHEAAFDFALDKRTIIHTRRSDISMLEDIIREVLIPKNFERAARIIGSRDESWVVSQSYAPDRLTNCLQCSARKGHVQMVRYFLDKGVKPNYTTRRSKDSPLFSAIRAGNETIVRMLLDAGADPNLPGPDYTALGYAVRKGSESIVKLFLSRSADINEGSPPPIVIAVSKENMEMFRLLRGNGARLDTPKTGRNYLKLVKDSGLSSMVDVLDTRHPDEQPRTEPDIESTVQYYRPRQTVGIEPLLTDEPLFSSQSPAVSPDPTTVAVAMPPSAPHRSHLSDGGTSSGDRQHPAANGRPSIATAASRHDRTPNTPGRKESNGRERALQDPGLKDYRLGECIGKGAFGAVYKAFNWGTGEAVAVKQIKLVNLPKSELRMIEHDNIVKYIGFVKSADCLNIILEYCENGSLHSICKAYGKFPENLVGVYMTQVLQGLQYLHDQGVIHRDIKGANILTTKDGKVKLADFGVSTSTLAGPDKEAQVVGTPYWMAPEIIELSGATPASDIWSLGCTVIELLSGRPPYHHLQAMPALFAIVNDDHPPLPEGVSSAARDFLMQCFQKDPNLRVSARKLLKHNWIVGCRRSDAPVAKAPGNFNQAVEEVKQWNKALTSSDNNLRASAGSDSSVPPQHSQQNPRLVSHEHVKSNLPTPAKGLFTLAKPRPSAEDFRSPELADDDNWDNDFATAISPTALQLPHIKPHDHFGGLLSADRLKAFASIDNSRDIFSNWSLDLSGGELMTMKKIQPIHEEDPLEKTIRPNWNPAPKPERNNDLPRPHTSRGSPRKQSVSTNHRHHSRSKSNVSSKFELPPRPDVVYREQSVEDYSDLFDDNDGVLNQRLSLKKSDAPQLFHPSDLTSLPRSTQSPEAGSMRRKPTSRPSILPGRPFQRSKSSIEIQKFAENDEEDFSDIFGPSDNLTEKDESDKGSEDGNLMVLSRLSNNSWLGDDEDEDDPFASMDPGWDEMDLEANIARDRHARLAEKVEELVRSLKSTENEERLLELSGSLLEFLWESGEVKDLIISAHGLLPILEILEPCTVKSRQHMILQLLKVVNTIILDDVELQENLCFVGGIPIITKFAARQYSNEIRLEAAAFVRQMYQTSTLTLQMFVSAGGLNVLVEFLDEDYDSARDLVLIGVNGIWNVFELQGPTPKNDFCRIFSRSKILDPLALVLHRVLDEDVETDLTELIEGRIVNIFYLFSQAENYVKEVISNQVLNTMFNLCRLSKDRQEYAAVNGIIPILLKIMKTDRPPKEFALPILCDMAHSGSKGRRYLWQNKGLDFYVSLLADQYWQVTALDAIFVWLQEETAKVEGHLANGKFTEAIVSCFHNPKINAFDPNLLEPLLKLLRLSPSLAASLANPEMYSGIAQRLLHKKAVVRLNLLRLVRNILETREQGSIIKLGERRLKSLLDAIRVLAEKDSAVLVRNLASDLIVSHIDGSADQPVSGMASASGSNHSRPSSRRIYTPPSLHSAPYLPQTPTHASRQSQSSAYIEVAASPKRTAVSLAYERDAAVQRPRSKDENSGIPVSSIPRRVSGDAQASTGSPIGNKNRISRTSGLYPRPSLSSLTSSRSESESSNKENATGVTGRNARYSTRYSPPAAASGSGGRAPSFPVKQRRSRAPSDEKSKWSA</sequence>
<dbReference type="Gene3D" id="1.25.40.20">
    <property type="entry name" value="Ankyrin repeat-containing domain"/>
    <property type="match status" value="1"/>
</dbReference>
<dbReference type="InterPro" id="IPR008271">
    <property type="entry name" value="Ser/Thr_kinase_AS"/>
</dbReference>
<dbReference type="InterPro" id="IPR002110">
    <property type="entry name" value="Ankyrin_rpt"/>
</dbReference>
<dbReference type="Proteomes" id="UP000319160">
    <property type="component" value="Unassembled WGS sequence"/>
</dbReference>
<dbReference type="EMBL" id="VFLP01000029">
    <property type="protein sequence ID" value="TRX93365.1"/>
    <property type="molecule type" value="Genomic_DNA"/>
</dbReference>
<dbReference type="CDD" id="cd06627">
    <property type="entry name" value="STKc_Cdc7_like"/>
    <property type="match status" value="1"/>
</dbReference>
<feature type="region of interest" description="Disordered" evidence="11">
    <location>
        <begin position="980"/>
        <end position="1042"/>
    </location>
</feature>
<comment type="caution">
    <text evidence="13">The sequence shown here is derived from an EMBL/GenBank/DDBJ whole genome shotgun (WGS) entry which is preliminary data.</text>
</comment>
<feature type="compositionally biased region" description="Polar residues" evidence="11">
    <location>
        <begin position="1677"/>
        <end position="1686"/>
    </location>
</feature>
<dbReference type="SMART" id="SM00248">
    <property type="entry name" value="ANK"/>
    <property type="match status" value="6"/>
</dbReference>
<evidence type="ECO:0000259" key="12">
    <source>
        <dbReference type="PROSITE" id="PS50011"/>
    </source>
</evidence>
<dbReference type="InterPro" id="IPR036770">
    <property type="entry name" value="Ankyrin_rpt-contain_sf"/>
</dbReference>
<evidence type="ECO:0000256" key="7">
    <source>
        <dbReference type="ARBA" id="ARBA00047899"/>
    </source>
</evidence>
<evidence type="ECO:0000256" key="9">
    <source>
        <dbReference type="PROSITE-ProRule" id="PRU00023"/>
    </source>
</evidence>
<evidence type="ECO:0000256" key="1">
    <source>
        <dbReference type="ARBA" id="ARBA00012513"/>
    </source>
</evidence>
<dbReference type="Gene3D" id="1.25.10.10">
    <property type="entry name" value="Leucine-rich Repeat Variant"/>
    <property type="match status" value="2"/>
</dbReference>
<dbReference type="Pfam" id="PF00069">
    <property type="entry name" value="Pkinase"/>
    <property type="match status" value="1"/>
</dbReference>